<dbReference type="GeneID" id="66164369"/>
<accession>A0A8D5U9H9</accession>
<proteinExistence type="predicted"/>
<evidence type="ECO:0000313" key="2">
    <source>
        <dbReference type="Proteomes" id="UP000825123"/>
    </source>
</evidence>
<dbReference type="RefSeq" id="WP_221288062.1">
    <property type="nucleotide sequence ID" value="NZ_AP024597.1"/>
</dbReference>
<name>A0A8D5U9H9_9CREN</name>
<gene>
    <name evidence="1" type="ORF">KN1_26450</name>
</gene>
<organism evidence="1 2">
    <name type="scientific">Stygiolobus caldivivus</name>
    <dbReference type="NCBI Taxonomy" id="2824673"/>
    <lineage>
        <taxon>Archaea</taxon>
        <taxon>Thermoproteota</taxon>
        <taxon>Thermoprotei</taxon>
        <taxon>Sulfolobales</taxon>
        <taxon>Sulfolobaceae</taxon>
        <taxon>Stygiolobus</taxon>
    </lineage>
</organism>
<reference evidence="1 2" key="1">
    <citation type="submission" date="2021-04" db="EMBL/GenBank/DDBJ databases">
        <title>Complete genome sequence of Stygiolobus sp. KN-1.</title>
        <authorList>
            <person name="Nakamura K."/>
            <person name="Sakai H."/>
            <person name="Kurosawa N."/>
        </authorList>
    </citation>
    <scope>NUCLEOTIDE SEQUENCE [LARGE SCALE GENOMIC DNA]</scope>
    <source>
        <strain evidence="1 2">KN-1</strain>
    </source>
</reference>
<dbReference type="Proteomes" id="UP000825123">
    <property type="component" value="Chromosome"/>
</dbReference>
<dbReference type="KEGG" id="csty:KN1_26450"/>
<sequence length="316" mass="36310">MPTGNMVTFDRGSFTGTIDYDFFINPIKLGASEKEFNYVIDLDNKPEKVYVILNIERNKNVDPKWRLWLNDFSLTKEFRPNIEVEDGVHKISSIIYDISPLVKQGRNEFLIAYRGIHEITLESIGHVVFYKAEKFETRYDLMAGVLILKPGDELKFDCFGECHLVAKNNGKDARLLIDDYQVSGENDIEEVRLNKHGNIYVKFISSEKSKSLAYIYNFYSINYKIPTIDLEVNTQLDDQGVNISIKNLSEVELDKIIVNVLLNGLSINYKMFNNIESLRSLDFKVALPPNRKGNLLIRVVGVKSGFRKTFDKSVII</sequence>
<protein>
    <submittedName>
        <fullName evidence="1">Uncharacterized protein</fullName>
    </submittedName>
</protein>
<keyword evidence="2" id="KW-1185">Reference proteome</keyword>
<evidence type="ECO:0000313" key="1">
    <source>
        <dbReference type="EMBL" id="BCU71348.1"/>
    </source>
</evidence>
<dbReference type="EMBL" id="AP024597">
    <property type="protein sequence ID" value="BCU71348.1"/>
    <property type="molecule type" value="Genomic_DNA"/>
</dbReference>
<dbReference type="AlphaFoldDB" id="A0A8D5U9H9"/>